<evidence type="ECO:0000256" key="1">
    <source>
        <dbReference type="ARBA" id="ARBA00004323"/>
    </source>
</evidence>
<keyword evidence="11" id="KW-0472">Membrane</keyword>
<evidence type="ECO:0000256" key="9">
    <source>
        <dbReference type="ARBA" id="ARBA00022989"/>
    </source>
</evidence>
<keyword evidence="16" id="KW-1185">Reference proteome</keyword>
<keyword evidence="10" id="KW-0333">Golgi apparatus</keyword>
<evidence type="ECO:0000256" key="4">
    <source>
        <dbReference type="ARBA" id="ARBA00022679"/>
    </source>
</evidence>
<reference evidence="15" key="2">
    <citation type="submission" date="2024-05" db="EMBL/GenBank/DDBJ databases">
        <title>Rhodohalobacter halophilus gen. nov., sp. nov., a moderately halophilic member of the family Balneolaceae.</title>
        <authorList>
            <person name="Xia J."/>
        </authorList>
    </citation>
    <scope>NUCLEOTIDE SEQUENCE</scope>
    <source>
        <strain evidence="15">WB101</strain>
    </source>
</reference>
<evidence type="ECO:0000256" key="8">
    <source>
        <dbReference type="ARBA" id="ARBA00022968"/>
    </source>
</evidence>
<evidence type="ECO:0000256" key="13">
    <source>
        <dbReference type="ARBA" id="ARBA00023180"/>
    </source>
</evidence>
<keyword evidence="6" id="KW-0479">Metal-binding</keyword>
<evidence type="ECO:0000313" key="15">
    <source>
        <dbReference type="EMBL" id="MCG2590543.1"/>
    </source>
</evidence>
<dbReference type="Pfam" id="PF02485">
    <property type="entry name" value="Branch"/>
    <property type="match status" value="2"/>
</dbReference>
<organism evidence="15 16">
    <name type="scientific">Rhodohalobacter sulfatireducens</name>
    <dbReference type="NCBI Taxonomy" id="2911366"/>
    <lineage>
        <taxon>Bacteria</taxon>
        <taxon>Pseudomonadati</taxon>
        <taxon>Balneolota</taxon>
        <taxon>Balneolia</taxon>
        <taxon>Balneolales</taxon>
        <taxon>Balneolaceae</taxon>
        <taxon>Rhodohalobacter</taxon>
    </lineage>
</organism>
<dbReference type="InterPro" id="IPR043538">
    <property type="entry name" value="XYLT"/>
</dbReference>
<dbReference type="Proteomes" id="UP001165366">
    <property type="component" value="Unassembled WGS sequence"/>
</dbReference>
<evidence type="ECO:0000256" key="11">
    <source>
        <dbReference type="ARBA" id="ARBA00023136"/>
    </source>
</evidence>
<accession>A0ABS9KI72</accession>
<keyword evidence="13" id="KW-0325">Glycoprotein</keyword>
<evidence type="ECO:0000256" key="7">
    <source>
        <dbReference type="ARBA" id="ARBA00022824"/>
    </source>
</evidence>
<gene>
    <name evidence="15" type="ORF">L6773_18345</name>
</gene>
<keyword evidence="9" id="KW-1133">Transmembrane helix</keyword>
<evidence type="ECO:0000256" key="10">
    <source>
        <dbReference type="ARBA" id="ARBA00023034"/>
    </source>
</evidence>
<comment type="caution">
    <text evidence="15">The sequence shown here is derived from an EMBL/GenBank/DDBJ whole genome shotgun (WGS) entry which is preliminary data.</text>
</comment>
<protein>
    <recommendedName>
        <fullName evidence="14">Peptide O-xylosyltransferase</fullName>
    </recommendedName>
</protein>
<keyword evidence="8" id="KW-0735">Signal-anchor</keyword>
<evidence type="ECO:0000313" key="16">
    <source>
        <dbReference type="Proteomes" id="UP001165366"/>
    </source>
</evidence>
<sequence length="303" mass="35583">MSSNPFLGFILLTHQNPKQILRLIDRLNFMFDQPPIVCHHDFGQSKLPLSSVPQNLSFVSPHVKTEWGKWSLVEATLKAIKQLYSAYDPDWFILLSGTDYPIKPGRELLSDLRNTKFDAHISSKKLVREEIDNPLDAGHFVRYNSFVFEYPSIFHLVQSIRKRKWVTERVRVKNPKFIRYLIPFSDTFHCYKGSQWFSASRKAAEYILDFDASSKWVKNFYKGVDCPDESYFHIILNNNSDMKISTENWRYEDWEGMGAHPKELGAEDLQKMIESNCHFARKFNMRKKPDVLDRLDEIIGYEA</sequence>
<evidence type="ECO:0000256" key="3">
    <source>
        <dbReference type="ARBA" id="ARBA00022676"/>
    </source>
</evidence>
<evidence type="ECO:0000256" key="5">
    <source>
        <dbReference type="ARBA" id="ARBA00022692"/>
    </source>
</evidence>
<dbReference type="RefSeq" id="WP_237855972.1">
    <property type="nucleotide sequence ID" value="NZ_JAKLWS010000035.1"/>
</dbReference>
<keyword evidence="7" id="KW-0256">Endoplasmic reticulum</keyword>
<dbReference type="EMBL" id="JAKLWS010000035">
    <property type="protein sequence ID" value="MCG2590543.1"/>
    <property type="molecule type" value="Genomic_DNA"/>
</dbReference>
<evidence type="ECO:0000256" key="2">
    <source>
        <dbReference type="ARBA" id="ARBA00004648"/>
    </source>
</evidence>
<keyword evidence="4" id="KW-0808">Transferase</keyword>
<evidence type="ECO:0000256" key="12">
    <source>
        <dbReference type="ARBA" id="ARBA00023157"/>
    </source>
</evidence>
<comment type="subcellular location">
    <subcellularLocation>
        <location evidence="2">Endoplasmic reticulum membrane</location>
        <topology evidence="2">Single-pass type II membrane protein</topology>
    </subcellularLocation>
    <subcellularLocation>
        <location evidence="1">Golgi apparatus membrane</location>
        <topology evidence="1">Single-pass type II membrane protein</topology>
    </subcellularLocation>
</comment>
<name>A0ABS9KI72_9BACT</name>
<keyword evidence="3" id="KW-0328">Glycosyltransferase</keyword>
<reference evidence="15" key="1">
    <citation type="submission" date="2022-01" db="EMBL/GenBank/DDBJ databases">
        <authorList>
            <person name="Wang Y."/>
        </authorList>
    </citation>
    <scope>NUCLEOTIDE SEQUENCE</scope>
    <source>
        <strain evidence="15">WB101</strain>
    </source>
</reference>
<dbReference type="PANTHER" id="PTHR46025:SF3">
    <property type="entry name" value="XYLOSYLTRANSFERASE OXT"/>
    <property type="match status" value="1"/>
</dbReference>
<keyword evidence="12" id="KW-1015">Disulfide bond</keyword>
<evidence type="ECO:0000256" key="14">
    <source>
        <dbReference type="ARBA" id="ARBA00042865"/>
    </source>
</evidence>
<dbReference type="InterPro" id="IPR003406">
    <property type="entry name" value="Glyco_trans_14"/>
</dbReference>
<dbReference type="PANTHER" id="PTHR46025">
    <property type="entry name" value="XYLOSYLTRANSFERASE OXT"/>
    <property type="match status" value="1"/>
</dbReference>
<keyword evidence="5" id="KW-0812">Transmembrane</keyword>
<evidence type="ECO:0000256" key="6">
    <source>
        <dbReference type="ARBA" id="ARBA00022723"/>
    </source>
</evidence>
<proteinExistence type="predicted"/>